<dbReference type="EC" id="2.1.1.-" evidence="3"/>
<dbReference type="Proteomes" id="UP001626593">
    <property type="component" value="Chromosome"/>
</dbReference>
<dbReference type="RefSeq" id="WP_407278709.1">
    <property type="nucleotide sequence ID" value="NZ_CP141259.1"/>
</dbReference>
<gene>
    <name evidence="3" type="ORF">U5817_21130</name>
</gene>
<dbReference type="InterPro" id="IPR036265">
    <property type="entry name" value="HIT-like_sf"/>
</dbReference>
<protein>
    <submittedName>
        <fullName evidence="3">HIT family protein</fullName>
        <ecNumber evidence="3">2.1.1.-</ecNumber>
    </submittedName>
</protein>
<organism evidence="3 4">
    <name type="scientific">Aromatoleum evansii</name>
    <name type="common">Azoarcus evansii</name>
    <dbReference type="NCBI Taxonomy" id="59406"/>
    <lineage>
        <taxon>Bacteria</taxon>
        <taxon>Pseudomonadati</taxon>
        <taxon>Pseudomonadota</taxon>
        <taxon>Betaproteobacteria</taxon>
        <taxon>Rhodocyclales</taxon>
        <taxon>Rhodocyclaceae</taxon>
        <taxon>Aromatoleum</taxon>
    </lineage>
</organism>
<dbReference type="InterPro" id="IPR001310">
    <property type="entry name" value="Histidine_triad_HIT"/>
</dbReference>
<dbReference type="InterPro" id="IPR011146">
    <property type="entry name" value="HIT-like"/>
</dbReference>
<dbReference type="PRINTS" id="PR00332">
    <property type="entry name" value="HISTRIAD"/>
</dbReference>
<dbReference type="GO" id="GO:0032259">
    <property type="term" value="P:methylation"/>
    <property type="evidence" value="ECO:0007669"/>
    <property type="project" value="UniProtKB-KW"/>
</dbReference>
<dbReference type="InterPro" id="IPR039384">
    <property type="entry name" value="HINT"/>
</dbReference>
<dbReference type="PANTHER" id="PTHR46648">
    <property type="entry name" value="HIT FAMILY PROTEIN 1"/>
    <property type="match status" value="1"/>
</dbReference>
<evidence type="ECO:0000313" key="4">
    <source>
        <dbReference type="Proteomes" id="UP001626593"/>
    </source>
</evidence>
<proteinExistence type="predicted"/>
<reference evidence="3 4" key="1">
    <citation type="submission" date="2023-12" db="EMBL/GenBank/DDBJ databases">
        <title>A. evansii MAY27, complete genome.</title>
        <authorList>
            <person name="Wang Y."/>
        </authorList>
    </citation>
    <scope>NUCLEOTIDE SEQUENCE [LARGE SCALE GENOMIC DNA]</scope>
    <source>
        <strain evidence="3 4">MAY27</strain>
    </source>
</reference>
<dbReference type="SUPFAM" id="SSF54197">
    <property type="entry name" value="HIT-like"/>
    <property type="match status" value="1"/>
</dbReference>
<dbReference type="GO" id="GO:0008168">
    <property type="term" value="F:methyltransferase activity"/>
    <property type="evidence" value="ECO:0007669"/>
    <property type="project" value="UniProtKB-KW"/>
</dbReference>
<feature type="short sequence motif" description="Histidine triad motif" evidence="1">
    <location>
        <begin position="97"/>
        <end position="101"/>
    </location>
</feature>
<dbReference type="PROSITE" id="PS00892">
    <property type="entry name" value="HIT_1"/>
    <property type="match status" value="1"/>
</dbReference>
<dbReference type="CDD" id="cd01277">
    <property type="entry name" value="HINT_subgroup"/>
    <property type="match status" value="1"/>
</dbReference>
<dbReference type="InterPro" id="IPR019808">
    <property type="entry name" value="Histidine_triad_CS"/>
</dbReference>
<name>A0ABZ1AIH5_AROEV</name>
<keyword evidence="4" id="KW-1185">Reference proteome</keyword>
<dbReference type="EMBL" id="CP141259">
    <property type="protein sequence ID" value="WRL45676.1"/>
    <property type="molecule type" value="Genomic_DNA"/>
</dbReference>
<evidence type="ECO:0000313" key="3">
    <source>
        <dbReference type="EMBL" id="WRL45676.1"/>
    </source>
</evidence>
<keyword evidence="3" id="KW-0808">Transferase</keyword>
<evidence type="ECO:0000256" key="1">
    <source>
        <dbReference type="PROSITE-ProRule" id="PRU00464"/>
    </source>
</evidence>
<sequence length="136" mass="15080">MDNCVFCRIVKGELPASRVFEDEATVVFMDLQSVNPGHMLVVVKPHRANIYELDDELAGAVFRTAARMARAVKEAFGCEGVTLFQANEKAGAQTVFHFHIHVLPRWEGDGMALAWPAKNPSREALEEMAAKLRAVL</sequence>
<dbReference type="Gene3D" id="3.30.428.10">
    <property type="entry name" value="HIT-like"/>
    <property type="match status" value="1"/>
</dbReference>
<dbReference type="PROSITE" id="PS51084">
    <property type="entry name" value="HIT_2"/>
    <property type="match status" value="1"/>
</dbReference>
<keyword evidence="3" id="KW-0489">Methyltransferase</keyword>
<dbReference type="Pfam" id="PF01230">
    <property type="entry name" value="HIT"/>
    <property type="match status" value="1"/>
</dbReference>
<accession>A0ABZ1AIH5</accession>
<evidence type="ECO:0000259" key="2">
    <source>
        <dbReference type="PROSITE" id="PS51084"/>
    </source>
</evidence>
<dbReference type="PANTHER" id="PTHR46648:SF1">
    <property type="entry name" value="ADENOSINE 5'-MONOPHOSPHORAMIDASE HNT1"/>
    <property type="match status" value="1"/>
</dbReference>
<feature type="domain" description="HIT" evidence="2">
    <location>
        <begin position="5"/>
        <end position="112"/>
    </location>
</feature>